<evidence type="ECO:0000256" key="6">
    <source>
        <dbReference type="ARBA" id="ARBA00022519"/>
    </source>
</evidence>
<evidence type="ECO:0000256" key="13">
    <source>
        <dbReference type="ARBA" id="ARBA00023136"/>
    </source>
</evidence>
<dbReference type="CDD" id="cd05387">
    <property type="entry name" value="BY-kinase"/>
    <property type="match status" value="1"/>
</dbReference>
<evidence type="ECO:0000256" key="8">
    <source>
        <dbReference type="ARBA" id="ARBA00022692"/>
    </source>
</evidence>
<keyword evidence="7" id="KW-0808">Transferase</keyword>
<accession>A0A1M7TMZ1</accession>
<dbReference type="Pfam" id="PF13614">
    <property type="entry name" value="AAA_31"/>
    <property type="match status" value="1"/>
</dbReference>
<evidence type="ECO:0000256" key="9">
    <source>
        <dbReference type="ARBA" id="ARBA00022741"/>
    </source>
</evidence>
<dbReference type="InterPro" id="IPR003856">
    <property type="entry name" value="LPS_length_determ_N"/>
</dbReference>
<keyword evidence="14" id="KW-0829">Tyrosine-protein kinase</keyword>
<feature type="transmembrane region" description="Helical" evidence="18">
    <location>
        <begin position="39"/>
        <end position="59"/>
    </location>
</feature>
<keyword evidence="9" id="KW-0547">Nucleotide-binding</keyword>
<feature type="domain" description="Polysaccharide chain length determinant N-terminal" evidence="19">
    <location>
        <begin position="29"/>
        <end position="115"/>
    </location>
</feature>
<evidence type="ECO:0000259" key="19">
    <source>
        <dbReference type="Pfam" id="PF02706"/>
    </source>
</evidence>
<evidence type="ECO:0000256" key="4">
    <source>
        <dbReference type="ARBA" id="ARBA00011903"/>
    </source>
</evidence>
<comment type="subcellular location">
    <subcellularLocation>
        <location evidence="1">Cell inner membrane</location>
        <topology evidence="1">Multi-pass membrane protein</topology>
    </subcellularLocation>
</comment>
<keyword evidence="6" id="KW-0997">Cell inner membrane</keyword>
<keyword evidence="8 18" id="KW-0812">Transmembrane</keyword>
<dbReference type="AlphaFoldDB" id="A0A1M7TMZ1"/>
<evidence type="ECO:0000256" key="5">
    <source>
        <dbReference type="ARBA" id="ARBA00022475"/>
    </source>
</evidence>
<keyword evidence="22" id="KW-1185">Reference proteome</keyword>
<evidence type="ECO:0000313" key="22">
    <source>
        <dbReference type="Proteomes" id="UP000184066"/>
    </source>
</evidence>
<dbReference type="PANTHER" id="PTHR32309:SF13">
    <property type="entry name" value="FERRIC ENTEROBACTIN TRANSPORT PROTEIN FEPE"/>
    <property type="match status" value="1"/>
</dbReference>
<evidence type="ECO:0000256" key="16">
    <source>
        <dbReference type="SAM" id="Coils"/>
    </source>
</evidence>
<evidence type="ECO:0000256" key="7">
    <source>
        <dbReference type="ARBA" id="ARBA00022679"/>
    </source>
</evidence>
<keyword evidence="12 18" id="KW-1133">Transmembrane helix</keyword>
<dbReference type="Proteomes" id="UP000184066">
    <property type="component" value="Unassembled WGS sequence"/>
</dbReference>
<dbReference type="EMBL" id="FRDL01000008">
    <property type="protein sequence ID" value="SHN72102.1"/>
    <property type="molecule type" value="Genomic_DNA"/>
</dbReference>
<dbReference type="RefSeq" id="WP_072747846.1">
    <property type="nucleotide sequence ID" value="NZ_FOHL01000008.1"/>
</dbReference>
<dbReference type="Pfam" id="PF02706">
    <property type="entry name" value="Wzz"/>
    <property type="match status" value="1"/>
</dbReference>
<name>A0A1M7TMZ1_9RHOB</name>
<evidence type="ECO:0000256" key="15">
    <source>
        <dbReference type="ARBA" id="ARBA00051245"/>
    </source>
</evidence>
<dbReference type="SUPFAM" id="SSF52540">
    <property type="entry name" value="P-loop containing nucleoside triphosphate hydrolases"/>
    <property type="match status" value="1"/>
</dbReference>
<dbReference type="PANTHER" id="PTHR32309">
    <property type="entry name" value="TYROSINE-PROTEIN KINASE"/>
    <property type="match status" value="1"/>
</dbReference>
<dbReference type="GO" id="GO:0004713">
    <property type="term" value="F:protein tyrosine kinase activity"/>
    <property type="evidence" value="ECO:0007669"/>
    <property type="project" value="TreeGrafter"/>
</dbReference>
<dbReference type="InterPro" id="IPR027417">
    <property type="entry name" value="P-loop_NTPase"/>
</dbReference>
<evidence type="ECO:0000256" key="11">
    <source>
        <dbReference type="ARBA" id="ARBA00022840"/>
    </source>
</evidence>
<evidence type="ECO:0000256" key="1">
    <source>
        <dbReference type="ARBA" id="ARBA00004429"/>
    </source>
</evidence>
<evidence type="ECO:0000256" key="12">
    <source>
        <dbReference type="ARBA" id="ARBA00022989"/>
    </source>
</evidence>
<feature type="region of interest" description="Disordered" evidence="17">
    <location>
        <begin position="1"/>
        <end position="22"/>
    </location>
</feature>
<feature type="coiled-coil region" evidence="16">
    <location>
        <begin position="285"/>
        <end position="329"/>
    </location>
</feature>
<organism evidence="21 22">
    <name type="scientific">Oceanicella actignis</name>
    <dbReference type="NCBI Taxonomy" id="1189325"/>
    <lineage>
        <taxon>Bacteria</taxon>
        <taxon>Pseudomonadati</taxon>
        <taxon>Pseudomonadota</taxon>
        <taxon>Alphaproteobacteria</taxon>
        <taxon>Rhodobacterales</taxon>
        <taxon>Paracoccaceae</taxon>
        <taxon>Oceanicella</taxon>
    </lineage>
</organism>
<keyword evidence="13 18" id="KW-0472">Membrane</keyword>
<evidence type="ECO:0000256" key="18">
    <source>
        <dbReference type="SAM" id="Phobius"/>
    </source>
</evidence>
<keyword evidence="16" id="KW-0175">Coiled coil</keyword>
<evidence type="ECO:0000256" key="2">
    <source>
        <dbReference type="ARBA" id="ARBA00007316"/>
    </source>
</evidence>
<proteinExistence type="inferred from homology"/>
<evidence type="ECO:0000256" key="10">
    <source>
        <dbReference type="ARBA" id="ARBA00022777"/>
    </source>
</evidence>
<evidence type="ECO:0000313" key="21">
    <source>
        <dbReference type="EMBL" id="SHN72102.1"/>
    </source>
</evidence>
<evidence type="ECO:0000259" key="20">
    <source>
        <dbReference type="Pfam" id="PF13614"/>
    </source>
</evidence>
<evidence type="ECO:0000256" key="17">
    <source>
        <dbReference type="SAM" id="MobiDB-lite"/>
    </source>
</evidence>
<dbReference type="InterPro" id="IPR025669">
    <property type="entry name" value="AAA_dom"/>
</dbReference>
<keyword evidence="10" id="KW-0418">Kinase</keyword>
<keyword evidence="11" id="KW-0067">ATP-binding</keyword>
<dbReference type="EC" id="2.7.10.2" evidence="4"/>
<comment type="catalytic activity">
    <reaction evidence="15">
        <text>L-tyrosyl-[protein] + ATP = O-phospho-L-tyrosyl-[protein] + ADP + H(+)</text>
        <dbReference type="Rhea" id="RHEA:10596"/>
        <dbReference type="Rhea" id="RHEA-COMP:10136"/>
        <dbReference type="Rhea" id="RHEA-COMP:20101"/>
        <dbReference type="ChEBI" id="CHEBI:15378"/>
        <dbReference type="ChEBI" id="CHEBI:30616"/>
        <dbReference type="ChEBI" id="CHEBI:46858"/>
        <dbReference type="ChEBI" id="CHEBI:61978"/>
        <dbReference type="ChEBI" id="CHEBI:456216"/>
        <dbReference type="EC" id="2.7.10.2"/>
    </reaction>
</comment>
<dbReference type="InterPro" id="IPR050445">
    <property type="entry name" value="Bact_polysacc_biosynth/exp"/>
</dbReference>
<dbReference type="InterPro" id="IPR005702">
    <property type="entry name" value="Wzc-like_C"/>
</dbReference>
<feature type="domain" description="AAA" evidence="20">
    <location>
        <begin position="449"/>
        <end position="574"/>
    </location>
</feature>
<sequence length="643" mass="69068">MTLHQRRRAFEDAAPVPPSSPPPAVAAAELVSALWRRKWTVAGVALATLLFAAAVLSRLEPRYAAMAEVLLESRRAQVVDLAEVMPALPLDAQAVQSEIRLIQSQQLLERVARKLRLHEDPELGPARAAEPGALARLKATLADLAGWSAPVRFPDPEREARRALLETIAAMRKRLSVSQQDLSRVIAIRFESADPDKAALIANAIADQYIVDQLEAKFDATRRASQWLSRRLDELAARLAEADAAVAAARARRAELLAGKAEDTRARIEDMARMLESLPEGSPRRAALHDTLEDLRARAEAQSRADAELRRLEREAAAIRELHDSFLARLKETNAQTGLQQPDARLIGAAAPPLRPAFPNAPLILGFALMGGLAAGGALALLRESLGGVWHSLEAAEAETGLPVLAALPRAPGWREDPVEHVRKRPGSELGEAVRELRAALAPPGSGPRVIAVVSAGPAEGKSTLSALLAESCARMGRSAALVDCDLRRPTQARRYGLSAEEDLLAVLEGETPLEAALREDRRTGVSILPSQEAPATRADALAGPAFEALMRELRGRFDVVVLDTPPLLAVSDARVIAAFADAAVFVARWGETTRADARAALRILLDAGVETAGLALTGASRREADNMDGGGRYGRFSEYFAQ</sequence>
<comment type="similarity">
    <text evidence="2">Belongs to the CpsD/CapB family.</text>
</comment>
<reference evidence="21 22" key="1">
    <citation type="submission" date="2016-12" db="EMBL/GenBank/DDBJ databases">
        <authorList>
            <person name="Song W.-J."/>
            <person name="Kurnit D.M."/>
        </authorList>
    </citation>
    <scope>NUCLEOTIDE SEQUENCE [LARGE SCALE GENOMIC DNA]</scope>
    <source>
        <strain evidence="21 22">CGMCC 1.10808</strain>
    </source>
</reference>
<dbReference type="GO" id="GO:0005886">
    <property type="term" value="C:plasma membrane"/>
    <property type="evidence" value="ECO:0007669"/>
    <property type="project" value="UniProtKB-SubCell"/>
</dbReference>
<keyword evidence="5" id="KW-1003">Cell membrane</keyword>
<comment type="similarity">
    <text evidence="3">Belongs to the etk/wzc family.</text>
</comment>
<protein>
    <recommendedName>
        <fullName evidence="4">non-specific protein-tyrosine kinase</fullName>
        <ecNumber evidence="4">2.7.10.2</ecNumber>
    </recommendedName>
</protein>
<dbReference type="OrthoDB" id="230260at2"/>
<evidence type="ECO:0000256" key="3">
    <source>
        <dbReference type="ARBA" id="ARBA00008883"/>
    </source>
</evidence>
<dbReference type="STRING" id="1189325.SAMN04488119_10831"/>
<gene>
    <name evidence="21" type="ORF">SAMN05216200_10832</name>
</gene>
<evidence type="ECO:0000256" key="14">
    <source>
        <dbReference type="ARBA" id="ARBA00023137"/>
    </source>
</evidence>
<dbReference type="Gene3D" id="3.40.50.300">
    <property type="entry name" value="P-loop containing nucleotide triphosphate hydrolases"/>
    <property type="match status" value="1"/>
</dbReference>